<accession>D8SQP6</accession>
<dbReference type="CDD" id="cd00590">
    <property type="entry name" value="RRM_SF"/>
    <property type="match status" value="2"/>
</dbReference>
<dbReference type="GO" id="GO:0043130">
    <property type="term" value="F:ubiquitin binding"/>
    <property type="evidence" value="ECO:0000318"/>
    <property type="project" value="GO_Central"/>
</dbReference>
<dbReference type="FunCoup" id="D8SQP6">
    <property type="interactions" value="1854"/>
</dbReference>
<evidence type="ECO:0000256" key="3">
    <source>
        <dbReference type="SAM" id="MobiDB-lite"/>
    </source>
</evidence>
<dbReference type="InterPro" id="IPR052586">
    <property type="entry name" value="ASCC2"/>
</dbReference>
<dbReference type="GO" id="GO:0003723">
    <property type="term" value="F:RNA binding"/>
    <property type="evidence" value="ECO:0007669"/>
    <property type="project" value="UniProtKB-UniRule"/>
</dbReference>
<feature type="compositionally biased region" description="Basic and acidic residues" evidence="3">
    <location>
        <begin position="412"/>
        <end position="421"/>
    </location>
</feature>
<dbReference type="Pfam" id="PF00076">
    <property type="entry name" value="RRM_1"/>
    <property type="match status" value="2"/>
</dbReference>
<feature type="compositionally biased region" description="Pro residues" evidence="3">
    <location>
        <begin position="1008"/>
        <end position="1048"/>
    </location>
</feature>
<dbReference type="InParanoid" id="D8SQP6"/>
<protein>
    <recommendedName>
        <fullName evidence="4">RRM domain-containing protein</fullName>
    </recommendedName>
</protein>
<evidence type="ECO:0000313" key="6">
    <source>
        <dbReference type="Proteomes" id="UP000001514"/>
    </source>
</evidence>
<dbReference type="Gramene" id="EFJ13200">
    <property type="protein sequence ID" value="EFJ13200"/>
    <property type="gene ID" value="SELMODRAFT_446354"/>
</dbReference>
<feature type="region of interest" description="Disordered" evidence="3">
    <location>
        <begin position="1"/>
        <end position="89"/>
    </location>
</feature>
<dbReference type="Gene3D" id="3.30.70.330">
    <property type="match status" value="3"/>
</dbReference>
<proteinExistence type="predicted"/>
<reference evidence="5 6" key="1">
    <citation type="journal article" date="2011" name="Science">
        <title>The Selaginella genome identifies genetic changes associated with the evolution of vascular plants.</title>
        <authorList>
            <person name="Banks J.A."/>
            <person name="Nishiyama T."/>
            <person name="Hasebe M."/>
            <person name="Bowman J.L."/>
            <person name="Gribskov M."/>
            <person name="dePamphilis C."/>
            <person name="Albert V.A."/>
            <person name="Aono N."/>
            <person name="Aoyama T."/>
            <person name="Ambrose B.A."/>
            <person name="Ashton N.W."/>
            <person name="Axtell M.J."/>
            <person name="Barker E."/>
            <person name="Barker M.S."/>
            <person name="Bennetzen J.L."/>
            <person name="Bonawitz N.D."/>
            <person name="Chapple C."/>
            <person name="Cheng C."/>
            <person name="Correa L.G."/>
            <person name="Dacre M."/>
            <person name="DeBarry J."/>
            <person name="Dreyer I."/>
            <person name="Elias M."/>
            <person name="Engstrom E.M."/>
            <person name="Estelle M."/>
            <person name="Feng L."/>
            <person name="Finet C."/>
            <person name="Floyd S.K."/>
            <person name="Frommer W.B."/>
            <person name="Fujita T."/>
            <person name="Gramzow L."/>
            <person name="Gutensohn M."/>
            <person name="Harholt J."/>
            <person name="Hattori M."/>
            <person name="Heyl A."/>
            <person name="Hirai T."/>
            <person name="Hiwatashi Y."/>
            <person name="Ishikawa M."/>
            <person name="Iwata M."/>
            <person name="Karol K.G."/>
            <person name="Koehler B."/>
            <person name="Kolukisaoglu U."/>
            <person name="Kubo M."/>
            <person name="Kurata T."/>
            <person name="Lalonde S."/>
            <person name="Li K."/>
            <person name="Li Y."/>
            <person name="Litt A."/>
            <person name="Lyons E."/>
            <person name="Manning G."/>
            <person name="Maruyama T."/>
            <person name="Michael T.P."/>
            <person name="Mikami K."/>
            <person name="Miyazaki S."/>
            <person name="Morinaga S."/>
            <person name="Murata T."/>
            <person name="Mueller-Roeber B."/>
            <person name="Nelson D.R."/>
            <person name="Obara M."/>
            <person name="Oguri Y."/>
            <person name="Olmstead R.G."/>
            <person name="Onodera N."/>
            <person name="Petersen B.L."/>
            <person name="Pils B."/>
            <person name="Prigge M."/>
            <person name="Rensing S.A."/>
            <person name="Riano-Pachon D.M."/>
            <person name="Roberts A.W."/>
            <person name="Sato Y."/>
            <person name="Scheller H.V."/>
            <person name="Schulz B."/>
            <person name="Schulz C."/>
            <person name="Shakirov E.V."/>
            <person name="Shibagaki N."/>
            <person name="Shinohara N."/>
            <person name="Shippen D.E."/>
            <person name="Soerensen I."/>
            <person name="Sotooka R."/>
            <person name="Sugimoto N."/>
            <person name="Sugita M."/>
            <person name="Sumikawa N."/>
            <person name="Tanurdzic M."/>
            <person name="Theissen G."/>
            <person name="Ulvskov P."/>
            <person name="Wakazuki S."/>
            <person name="Weng J.K."/>
            <person name="Willats W.W."/>
            <person name="Wipf D."/>
            <person name="Wolf P.G."/>
            <person name="Yang L."/>
            <person name="Zimmer A.D."/>
            <person name="Zhu Q."/>
            <person name="Mitros T."/>
            <person name="Hellsten U."/>
            <person name="Loque D."/>
            <person name="Otillar R."/>
            <person name="Salamov A."/>
            <person name="Schmutz J."/>
            <person name="Shapiro H."/>
            <person name="Lindquist E."/>
            <person name="Lucas S."/>
            <person name="Rokhsar D."/>
            <person name="Grigoriev I.V."/>
        </authorList>
    </citation>
    <scope>NUCLEOTIDE SEQUENCE [LARGE SCALE GENOMIC DNA]</scope>
</reference>
<evidence type="ECO:0000259" key="4">
    <source>
        <dbReference type="PROSITE" id="PS50102"/>
    </source>
</evidence>
<feature type="compositionally biased region" description="Basic and acidic residues" evidence="3">
    <location>
        <begin position="432"/>
        <end position="451"/>
    </location>
</feature>
<dbReference type="PANTHER" id="PTHR21494">
    <property type="entry name" value="ACTIVATING SIGNAL COINTEGRATOR 1 COMPLEX SUBUNIT 2 ASC-1 COMPLEX SUBUNIT P100"/>
    <property type="match status" value="1"/>
</dbReference>
<sequence>MAELEPALKKRRHEEAVKNPSPPEISPRYDPSEDMEMSPEPPPPPPPPQQQDDELEEGEASANEGDEELDRGTISTAAKMEEEEVVKRRHRGEIRSVYRAYRAFKSCLARHPTIGRELDRELEKSYGTLLKLANGCSSVRRIAAEIIPRYAICDWTSSILVHDKAHDDVIAETAQACFSGLVQLSIAANTVAGSFLGLGDMCAGVCRNIASYLLCQLNGNELLCEEDEESSSSSAGGRKIGQVLSESMSKLFRNDPENVIASCFELLRADAPEQRKHALHFLAQIAVEEIDEKNTDTEKKPSPATSGLVSKVIHPRPALEKWIVSTVRMFRKIEKADIVGECLPKLLALVKSLRTFTPSDLELDEEPVEERLLSRSRSRLVVTNLSDEGDSCSRSVRAVDRTGRGYSPDADGWYREQESRPRRSVRSVTIERPSDRMEDTTWSRRDSKYSDSEASQLRSSPGAMDVFTASESLWVSLPSSGVTESMLQAQFSIFGDLDSVTTVRDQGYGIVAYKNIRDAVDAREEMQGSTVWGKALRVRFADSDTRSTSSCHVWVGRISSQAVKEELLNELTSAGMKPPASVVTLISSSALLLQYDSPEDANAVMVYVRQRRRESYRSSYGTEAGSRHLCIARIDPLVSEDDILSAVSQYGEITGLKFSRQSGYCVIDFRSSETAATARARLNAARFGNQAMVMDYRNKMPAESVLSPTYSLYSPPARTASGTSVAATLENLCSKFSLGSPAPAGKTRRSKFDIIENVPTNTLWIGLPESVPQEYMSENELRVIFNIACDGTGAVTKVRSARNSRGPCRFVEFDGIDAASTALQNITGHFDPSIHIEFSNSVLSHANDHHYRDHPRRQDKAASRAWDECYRSPSAEFEECRTRPRPHAWEGSAYDETFQYNRKQASPGVASTIGSPVPGKLHSQPPPLAPLPVKNLPGYGQLDRAATWQGSSPLHPISPAALTPRRRSCSVTIGGIPTSLSSLQSPVTPAMRNASVSGNRDQAMLPASPVPPLPPEAPPPPLPPLSPPPPPPPPSPPPPLPSSPPPRAPSDRQAKSFWRGPLCKSGLQYCEVMLCREDFSSGPLRGWPDKLDVTKRADWRSLKQTFNTSPSNEREVCRLHASPASGENYNGFLHFKEYLKQRDRAGVVKLPGAKGLWPRMLYILPWTAEASAMLALQAAWNRTSVRADEREIADGWTQVVAAPAQLAGFVPDLQATQQWFLVEQEFLQDGGDKNAQDALVEIVRLQKGQIEVDEFVKEKAELLKNIADGANDEYQRIADDVNKGLEEIGSKVIESMEADVGELEQEMAQSRAQIEADEREFAEFEKKLVQDRSEGLFFKSLYQPLKKSRKPPAANRQLMEEQTKKVEKVTKRAAKSSSRITVYAALAILLTLTIVEAIATGEELYKVGIYSALLLSLVLQFGYERFFANQSEVDKPKD</sequence>
<feature type="compositionally biased region" description="Acidic residues" evidence="3">
    <location>
        <begin position="51"/>
        <end position="69"/>
    </location>
</feature>
<gene>
    <name evidence="5" type="ORF">SELMODRAFT_446354</name>
</gene>
<feature type="region of interest" description="Disordered" evidence="3">
    <location>
        <begin position="977"/>
        <end position="1055"/>
    </location>
</feature>
<keyword evidence="6" id="KW-1185">Reference proteome</keyword>
<evidence type="ECO:0000313" key="5">
    <source>
        <dbReference type="EMBL" id="EFJ13200.1"/>
    </source>
</evidence>
<dbReference type="Proteomes" id="UP000001514">
    <property type="component" value="Unassembled WGS sequence"/>
</dbReference>
<dbReference type="HOGENOM" id="CLU_252035_0_0_1"/>
<dbReference type="InterPro" id="IPR000504">
    <property type="entry name" value="RRM_dom"/>
</dbReference>
<dbReference type="PANTHER" id="PTHR21494:SF2">
    <property type="entry name" value="NUCLEIC ACID BINDING PROTEIN"/>
    <property type="match status" value="1"/>
</dbReference>
<dbReference type="InterPro" id="IPR012677">
    <property type="entry name" value="Nucleotide-bd_a/b_plait_sf"/>
</dbReference>
<feature type="region of interest" description="Disordered" evidence="3">
    <location>
        <begin position="399"/>
        <end position="460"/>
    </location>
</feature>
<feature type="domain" description="RRM" evidence="4">
    <location>
        <begin position="471"/>
        <end position="543"/>
    </location>
</feature>
<feature type="domain" description="RRM" evidence="4">
    <location>
        <begin position="761"/>
        <end position="841"/>
    </location>
</feature>
<feature type="compositionally biased region" description="Pro residues" evidence="3">
    <location>
        <begin position="39"/>
        <end position="49"/>
    </location>
</feature>
<evidence type="ECO:0000256" key="1">
    <source>
        <dbReference type="PROSITE-ProRule" id="PRU00176"/>
    </source>
</evidence>
<feature type="coiled-coil region" evidence="2">
    <location>
        <begin position="1293"/>
        <end position="1334"/>
    </location>
</feature>
<dbReference type="SMART" id="SM00360">
    <property type="entry name" value="RRM"/>
    <property type="match status" value="3"/>
</dbReference>
<feature type="compositionally biased region" description="Polar residues" evidence="3">
    <location>
        <begin position="978"/>
        <end position="987"/>
    </location>
</feature>
<keyword evidence="1" id="KW-0694">RNA-binding</keyword>
<keyword evidence="2" id="KW-0175">Coiled coil</keyword>
<dbReference type="SUPFAM" id="SSF54928">
    <property type="entry name" value="RNA-binding domain, RBD"/>
    <property type="match status" value="2"/>
</dbReference>
<dbReference type="PROSITE" id="PS50102">
    <property type="entry name" value="RRM"/>
    <property type="match status" value="3"/>
</dbReference>
<dbReference type="Pfam" id="PF07744">
    <property type="entry name" value="SPOC"/>
    <property type="match status" value="1"/>
</dbReference>
<feature type="domain" description="RRM" evidence="4">
    <location>
        <begin position="627"/>
        <end position="699"/>
    </location>
</feature>
<dbReference type="eggNOG" id="ENOG502QWJS">
    <property type="taxonomic scope" value="Eukaryota"/>
</dbReference>
<dbReference type="EMBL" id="GL377634">
    <property type="protein sequence ID" value="EFJ13200.1"/>
    <property type="molecule type" value="Genomic_DNA"/>
</dbReference>
<evidence type="ECO:0000256" key="2">
    <source>
        <dbReference type="SAM" id="Coils"/>
    </source>
</evidence>
<dbReference type="KEGG" id="smo:SELMODRAFT_446354"/>
<dbReference type="InterPro" id="IPR035979">
    <property type="entry name" value="RBD_domain_sf"/>
</dbReference>
<dbReference type="InterPro" id="IPR012921">
    <property type="entry name" value="SPOC_C"/>
</dbReference>
<organism evidence="6">
    <name type="scientific">Selaginella moellendorffii</name>
    <name type="common">Spikemoss</name>
    <dbReference type="NCBI Taxonomy" id="88036"/>
    <lineage>
        <taxon>Eukaryota</taxon>
        <taxon>Viridiplantae</taxon>
        <taxon>Streptophyta</taxon>
        <taxon>Embryophyta</taxon>
        <taxon>Tracheophyta</taxon>
        <taxon>Lycopodiopsida</taxon>
        <taxon>Selaginellales</taxon>
        <taxon>Selaginellaceae</taxon>
        <taxon>Selaginella</taxon>
    </lineage>
</organism>
<name>D8SQP6_SELML</name>
<dbReference type="OMA" id="MYNWSLA"/>
<dbReference type="STRING" id="88036.D8SQP6"/>